<feature type="domain" description="Protein kinase" evidence="10">
    <location>
        <begin position="31"/>
        <end position="306"/>
    </location>
</feature>
<evidence type="ECO:0000259" key="11">
    <source>
        <dbReference type="PROSITE" id="PS50202"/>
    </source>
</evidence>
<dbReference type="PROSITE" id="PS00107">
    <property type="entry name" value="PROTEIN_KINASE_ATP"/>
    <property type="match status" value="1"/>
</dbReference>
<dbReference type="GO" id="GO:0030126">
    <property type="term" value="C:COPI vesicle coat"/>
    <property type="evidence" value="ECO:0000318"/>
    <property type="project" value="GO_Central"/>
</dbReference>
<dbReference type="InterPro" id="IPR001680">
    <property type="entry name" value="WD40_rpt"/>
</dbReference>
<dbReference type="PROSITE" id="PS50202">
    <property type="entry name" value="MSP"/>
    <property type="match status" value="1"/>
</dbReference>
<evidence type="ECO:0000313" key="13">
    <source>
        <dbReference type="Proteomes" id="UP000019116"/>
    </source>
</evidence>
<name>A0A3B6STP7_WHEAT</name>
<dbReference type="Pfam" id="PF00069">
    <property type="entry name" value="Pkinase"/>
    <property type="match status" value="1"/>
</dbReference>
<dbReference type="Gene3D" id="2.130.10.10">
    <property type="entry name" value="YVTN repeat-like/Quinoprotein amine dehydrogenase"/>
    <property type="match status" value="1"/>
</dbReference>
<feature type="domain" description="MSP" evidence="11">
    <location>
        <begin position="331"/>
        <end position="451"/>
    </location>
</feature>
<evidence type="ECO:0000256" key="2">
    <source>
        <dbReference type="ARBA" id="ARBA00022679"/>
    </source>
</evidence>
<dbReference type="PRINTS" id="PR00320">
    <property type="entry name" value="GPROTEINBRPT"/>
</dbReference>
<dbReference type="GO" id="GO:0006888">
    <property type="term" value="P:endoplasmic reticulum to Golgi vesicle-mediated transport"/>
    <property type="evidence" value="ECO:0000318"/>
    <property type="project" value="GO_Central"/>
</dbReference>
<keyword evidence="3" id="KW-0677">Repeat</keyword>
<dbReference type="EnsemblPlants" id="TraesCS7B02G461000.2">
    <property type="protein sequence ID" value="TraesCS7B02G461000.2"/>
    <property type="gene ID" value="TraesCS7B02G461000"/>
</dbReference>
<dbReference type="Gene3D" id="1.10.510.10">
    <property type="entry name" value="Transferase(Phosphotransferase) domain 1"/>
    <property type="match status" value="1"/>
</dbReference>
<dbReference type="InterPro" id="IPR019775">
    <property type="entry name" value="WD40_repeat_CS"/>
</dbReference>
<dbReference type="Proteomes" id="UP000019116">
    <property type="component" value="Chromosome 7B"/>
</dbReference>
<dbReference type="AlphaFoldDB" id="A0A3B6STP7"/>
<dbReference type="SUPFAM" id="SSF49354">
    <property type="entry name" value="PapD-like"/>
    <property type="match status" value="1"/>
</dbReference>
<organism evidence="12">
    <name type="scientific">Triticum aestivum</name>
    <name type="common">Wheat</name>
    <dbReference type="NCBI Taxonomy" id="4565"/>
    <lineage>
        <taxon>Eukaryota</taxon>
        <taxon>Viridiplantae</taxon>
        <taxon>Streptophyta</taxon>
        <taxon>Embryophyta</taxon>
        <taxon>Tracheophyta</taxon>
        <taxon>Spermatophyta</taxon>
        <taxon>Magnoliopsida</taxon>
        <taxon>Liliopsida</taxon>
        <taxon>Poales</taxon>
        <taxon>Poaceae</taxon>
        <taxon>BOP clade</taxon>
        <taxon>Pooideae</taxon>
        <taxon>Triticodae</taxon>
        <taxon>Triticeae</taxon>
        <taxon>Triticinae</taxon>
        <taxon>Triticum</taxon>
    </lineage>
</organism>
<dbReference type="Pfam" id="PF00635">
    <property type="entry name" value="Motile_Sperm"/>
    <property type="match status" value="1"/>
</dbReference>
<feature type="repeat" description="WD" evidence="7">
    <location>
        <begin position="750"/>
        <end position="782"/>
    </location>
</feature>
<dbReference type="PANTHER" id="PTHR45707:SF79">
    <property type="entry name" value="PROTEIN KINASE DOMAIN-CONTAINING PROTEIN"/>
    <property type="match status" value="1"/>
</dbReference>
<dbReference type="InterPro" id="IPR017441">
    <property type="entry name" value="Protein_kinase_ATP_BS"/>
</dbReference>
<dbReference type="PROSITE" id="PS50294">
    <property type="entry name" value="WD_REPEATS_REGION"/>
    <property type="match status" value="2"/>
</dbReference>
<keyword evidence="5" id="KW-0418">Kinase</keyword>
<dbReference type="PROSITE" id="PS00108">
    <property type="entry name" value="PROTEIN_KINASE_ST"/>
    <property type="match status" value="1"/>
</dbReference>
<evidence type="ECO:0000256" key="7">
    <source>
        <dbReference type="PROSITE-ProRule" id="PRU00221"/>
    </source>
</evidence>
<dbReference type="InterPro" id="IPR020472">
    <property type="entry name" value="WD40_PAC1"/>
</dbReference>
<dbReference type="SMART" id="SM00320">
    <property type="entry name" value="WD40"/>
    <property type="match status" value="5"/>
</dbReference>
<feature type="compositionally biased region" description="Polar residues" evidence="9">
    <location>
        <begin position="836"/>
        <end position="851"/>
    </location>
</feature>
<dbReference type="SUPFAM" id="SSF50978">
    <property type="entry name" value="WD40 repeat-like"/>
    <property type="match status" value="1"/>
</dbReference>
<evidence type="ECO:0000256" key="3">
    <source>
        <dbReference type="ARBA" id="ARBA00022737"/>
    </source>
</evidence>
<evidence type="ECO:0000256" key="9">
    <source>
        <dbReference type="SAM" id="MobiDB-lite"/>
    </source>
</evidence>
<dbReference type="STRING" id="4565.A0A3B6STP7"/>
<dbReference type="GO" id="GO:0006886">
    <property type="term" value="P:intracellular protein transport"/>
    <property type="evidence" value="ECO:0000318"/>
    <property type="project" value="GO_Central"/>
</dbReference>
<protein>
    <recommendedName>
        <fullName evidence="14">Protein kinase domain-containing protein</fullName>
    </recommendedName>
</protein>
<dbReference type="InterPro" id="IPR000719">
    <property type="entry name" value="Prot_kinase_dom"/>
</dbReference>
<feature type="repeat" description="WD" evidence="7">
    <location>
        <begin position="664"/>
        <end position="706"/>
    </location>
</feature>
<evidence type="ECO:0000256" key="6">
    <source>
        <dbReference type="ARBA" id="ARBA00022840"/>
    </source>
</evidence>
<evidence type="ECO:0000313" key="12">
    <source>
        <dbReference type="EnsemblPlants" id="TraesCS7B02G461000.2"/>
    </source>
</evidence>
<sequence>MDREVLERILDGREKPTNLSLALLKDITENFSDDQEIGHGGFATVYKGVLRNGNVAVKRIRNSHSINETLFYREVDSLLNIKHKNVVRFLGFCASTDQIAIQIAGSKRHIYAEVRERLLCFEYISNGSLQKYVTDELRGLEWNTRYGIIRGICEGLHHLHTEKHIYHMDLKPGNILLDNDMVPKITDFGLSRLDEKSKTMSEYRLGSLGYCAPEYISEGNMSFKSDMYSLGKIIIELVTGGKEILNNSNTVLRRWRHRWKKSGKETPLVYQQVAKCIEIGLLCQEREPSKRPFIWDIINDISHMEVVNEEINNANEYTFGKISSCLEEDDMLGIEPLKLHFPFALNKQMSCEIQLTNETDSYIAFNVQNMSPKSYNTQPQKDIMPPRSKCNIEITLQAQGNVLIDMQHANEFVVWSTKVNDGIAFEDITKSMFIKETINVVDEVNLDVVFDVSEPQEASDKISEGNALTDRANESTVWSTKVMIDGLAIEDITTNKLIKEADTMVDEVHLDVVFDANEVHLDVVFDANEQTMPPLIQIIDDTAGKIYCIDAHQKEPLIIVGTSLGNVKTWNYNTQKVAGLTKVSAEPVTDVKFIARKGWFVAVSSDCVVHVYNYEKKMRKVTSFRALGRADVWCTLAVHPTQPYVLSGCATEIKLWDRNCIQTFEEHSAAIMALKFNPADTNSFASASHDTTIKVWSLDSPKSKYTLFGHRHVVNFLDFFTREGQQYLISGSWDATAKIWDMDKKECVHTLEHESAVFQVVSHPNLPVLITGTKDGDVHAWSSNDFRLKRIHNFHDSGWVVGLACLVGSGRLVVAHKTGVSLMEIRDEEEQGGSTGSNDNSLSATNLDIQS</sequence>
<keyword evidence="13" id="KW-1185">Reference proteome</keyword>
<evidence type="ECO:0000256" key="1">
    <source>
        <dbReference type="ARBA" id="ARBA00022574"/>
    </source>
</evidence>
<dbReference type="Gene3D" id="3.30.200.20">
    <property type="entry name" value="Phosphorylase Kinase, domain 1"/>
    <property type="match status" value="1"/>
</dbReference>
<dbReference type="Gramene" id="TraesCS7B02G461000.2">
    <property type="protein sequence ID" value="TraesCS7B02G461000.2"/>
    <property type="gene ID" value="TraesCS7B02G461000"/>
</dbReference>
<feature type="repeat" description="WD" evidence="7">
    <location>
        <begin position="707"/>
        <end position="750"/>
    </location>
</feature>
<dbReference type="PANTHER" id="PTHR45707">
    <property type="entry name" value="C2 CALCIUM/LIPID-BINDING PLANT PHOSPHORIBOSYLTRANSFERASE FAMILY PROTEIN"/>
    <property type="match status" value="1"/>
</dbReference>
<evidence type="ECO:0008006" key="14">
    <source>
        <dbReference type="Google" id="ProtNLM"/>
    </source>
</evidence>
<keyword evidence="1 7" id="KW-0853">WD repeat</keyword>
<feature type="binding site" evidence="8">
    <location>
        <position position="58"/>
    </location>
    <ligand>
        <name>ATP</name>
        <dbReference type="ChEBI" id="CHEBI:30616"/>
    </ligand>
</feature>
<dbReference type="SMART" id="SM00220">
    <property type="entry name" value="S_TKc"/>
    <property type="match status" value="1"/>
</dbReference>
<dbReference type="InterPro" id="IPR011009">
    <property type="entry name" value="Kinase-like_dom_sf"/>
</dbReference>
<keyword evidence="6 8" id="KW-0067">ATP-binding</keyword>
<keyword evidence="4 8" id="KW-0547">Nucleotide-binding</keyword>
<dbReference type="FunFam" id="1.10.510.10:FF:000870">
    <property type="entry name" value="OSJNBa0016N04.16-like protein"/>
    <property type="match status" value="1"/>
</dbReference>
<proteinExistence type="predicted"/>
<accession>A0A3B6STP7</accession>
<dbReference type="CDD" id="cd00200">
    <property type="entry name" value="WD40"/>
    <property type="match status" value="1"/>
</dbReference>
<evidence type="ECO:0000256" key="5">
    <source>
        <dbReference type="ARBA" id="ARBA00022777"/>
    </source>
</evidence>
<dbReference type="InterPro" id="IPR008271">
    <property type="entry name" value="Ser/Thr_kinase_AS"/>
</dbReference>
<dbReference type="SMR" id="A0A3B6STP7"/>
<evidence type="ECO:0000256" key="8">
    <source>
        <dbReference type="PROSITE-ProRule" id="PRU10141"/>
    </source>
</evidence>
<evidence type="ECO:0000256" key="4">
    <source>
        <dbReference type="ARBA" id="ARBA00022741"/>
    </source>
</evidence>
<evidence type="ECO:0000259" key="10">
    <source>
        <dbReference type="PROSITE" id="PS50011"/>
    </source>
</evidence>
<dbReference type="GO" id="GO:0004672">
    <property type="term" value="F:protein kinase activity"/>
    <property type="evidence" value="ECO:0007669"/>
    <property type="project" value="InterPro"/>
</dbReference>
<dbReference type="InterPro" id="IPR000535">
    <property type="entry name" value="MSP_dom"/>
</dbReference>
<dbReference type="InterPro" id="IPR013783">
    <property type="entry name" value="Ig-like_fold"/>
</dbReference>
<dbReference type="PROSITE" id="PS50011">
    <property type="entry name" value="PROTEIN_KINASE_DOM"/>
    <property type="match status" value="1"/>
</dbReference>
<dbReference type="OrthoDB" id="693206at2759"/>
<dbReference type="InterPro" id="IPR036322">
    <property type="entry name" value="WD40_repeat_dom_sf"/>
</dbReference>
<feature type="region of interest" description="Disordered" evidence="9">
    <location>
        <begin position="828"/>
        <end position="851"/>
    </location>
</feature>
<dbReference type="Gene3D" id="2.60.40.10">
    <property type="entry name" value="Immunoglobulins"/>
    <property type="match status" value="1"/>
</dbReference>
<dbReference type="Pfam" id="PF00400">
    <property type="entry name" value="WD40"/>
    <property type="match status" value="3"/>
</dbReference>
<dbReference type="GO" id="GO:0006890">
    <property type="term" value="P:retrograde vesicle-mediated transport, Golgi to endoplasmic reticulum"/>
    <property type="evidence" value="ECO:0000318"/>
    <property type="project" value="GO_Central"/>
</dbReference>
<dbReference type="InterPro" id="IPR008962">
    <property type="entry name" value="PapD-like_sf"/>
</dbReference>
<reference evidence="12" key="2">
    <citation type="submission" date="2018-10" db="UniProtKB">
        <authorList>
            <consortium name="EnsemblPlants"/>
        </authorList>
    </citation>
    <scope>IDENTIFICATION</scope>
</reference>
<keyword evidence="2" id="KW-0808">Transferase</keyword>
<dbReference type="PROSITE" id="PS50082">
    <property type="entry name" value="WD_REPEATS_2"/>
    <property type="match status" value="3"/>
</dbReference>
<dbReference type="SUPFAM" id="SSF56112">
    <property type="entry name" value="Protein kinase-like (PK-like)"/>
    <property type="match status" value="1"/>
</dbReference>
<reference evidence="12" key="1">
    <citation type="submission" date="2018-08" db="EMBL/GenBank/DDBJ databases">
        <authorList>
            <person name="Rossello M."/>
        </authorList>
    </citation>
    <scope>NUCLEOTIDE SEQUENCE [LARGE SCALE GENOMIC DNA]</scope>
    <source>
        <strain evidence="12">cv. Chinese Spring</strain>
    </source>
</reference>
<dbReference type="GO" id="GO:0005524">
    <property type="term" value="F:ATP binding"/>
    <property type="evidence" value="ECO:0007669"/>
    <property type="project" value="UniProtKB-UniRule"/>
</dbReference>
<dbReference type="PROSITE" id="PS00678">
    <property type="entry name" value="WD_REPEATS_1"/>
    <property type="match status" value="1"/>
</dbReference>
<dbReference type="InterPro" id="IPR015943">
    <property type="entry name" value="WD40/YVTN_repeat-like_dom_sf"/>
</dbReference>
<dbReference type="GO" id="GO:0006891">
    <property type="term" value="P:intra-Golgi vesicle-mediated transport"/>
    <property type="evidence" value="ECO:0000318"/>
    <property type="project" value="GO_Central"/>
</dbReference>